<name>A0ABX2PWQ6_9RHOB</name>
<dbReference type="PANTHER" id="PTHR46268:SF27">
    <property type="entry name" value="UNIVERSAL STRESS PROTEIN RV2623"/>
    <property type="match status" value="1"/>
</dbReference>
<feature type="domain" description="UspA" evidence="4">
    <location>
        <begin position="6"/>
        <end position="159"/>
    </location>
</feature>
<dbReference type="EMBL" id="JABXWT010000034">
    <property type="protein sequence ID" value="NVO58586.1"/>
    <property type="molecule type" value="Genomic_DNA"/>
</dbReference>
<keyword evidence="6" id="KW-1185">Reference proteome</keyword>
<evidence type="ECO:0000256" key="2">
    <source>
        <dbReference type="ARBA" id="ARBA00022741"/>
    </source>
</evidence>
<dbReference type="InterPro" id="IPR006016">
    <property type="entry name" value="UspA"/>
</dbReference>
<dbReference type="CDD" id="cd00293">
    <property type="entry name" value="USP-like"/>
    <property type="match status" value="1"/>
</dbReference>
<dbReference type="PANTHER" id="PTHR46268">
    <property type="entry name" value="STRESS RESPONSE PROTEIN NHAX"/>
    <property type="match status" value="1"/>
</dbReference>
<dbReference type="Proteomes" id="UP000630805">
    <property type="component" value="Unassembled WGS sequence"/>
</dbReference>
<dbReference type="InterPro" id="IPR006015">
    <property type="entry name" value="Universal_stress_UspA"/>
</dbReference>
<dbReference type="RefSeq" id="WP_176867627.1">
    <property type="nucleotide sequence ID" value="NZ_JABXWT010000034.1"/>
</dbReference>
<comment type="similarity">
    <text evidence="1">Belongs to the universal stress protein A family.</text>
</comment>
<evidence type="ECO:0000313" key="5">
    <source>
        <dbReference type="EMBL" id="NVO58586.1"/>
    </source>
</evidence>
<keyword evidence="3" id="KW-0067">ATP-binding</keyword>
<dbReference type="Pfam" id="PF00582">
    <property type="entry name" value="Usp"/>
    <property type="match status" value="1"/>
</dbReference>
<gene>
    <name evidence="5" type="ORF">HW561_22670</name>
</gene>
<sequence>MKPTITQILFATDLSRNSTYALMHAASLAASTGAKLHVLHVSEPLSDDALITMRIFMQDKGSRAETLKARHDHVKEVLTERQKAFWAALPEADRGIQDQIETIEIIDGHPAEVILRRAHELQCNLIVLGAHDHGFSHTFLGTVAKRVLRRADIPTLVVPYRDEA</sequence>
<comment type="caution">
    <text evidence="5">The sequence shown here is derived from an EMBL/GenBank/DDBJ whole genome shotgun (WGS) entry which is preliminary data.</text>
</comment>
<evidence type="ECO:0000256" key="1">
    <source>
        <dbReference type="ARBA" id="ARBA00008791"/>
    </source>
</evidence>
<dbReference type="Gene3D" id="3.40.50.620">
    <property type="entry name" value="HUPs"/>
    <property type="match status" value="1"/>
</dbReference>
<accession>A0ABX2PWQ6</accession>
<proteinExistence type="inferred from homology"/>
<organism evidence="5 6">
    <name type="scientific">Ruegeria haliotis</name>
    <dbReference type="NCBI Taxonomy" id="2747601"/>
    <lineage>
        <taxon>Bacteria</taxon>
        <taxon>Pseudomonadati</taxon>
        <taxon>Pseudomonadota</taxon>
        <taxon>Alphaproteobacteria</taxon>
        <taxon>Rhodobacterales</taxon>
        <taxon>Roseobacteraceae</taxon>
        <taxon>Ruegeria</taxon>
    </lineage>
</organism>
<protein>
    <submittedName>
        <fullName evidence="5">Universal stress protein</fullName>
    </submittedName>
</protein>
<evidence type="ECO:0000256" key="3">
    <source>
        <dbReference type="ARBA" id="ARBA00022840"/>
    </source>
</evidence>
<evidence type="ECO:0000313" key="6">
    <source>
        <dbReference type="Proteomes" id="UP000630805"/>
    </source>
</evidence>
<dbReference type="SUPFAM" id="SSF52402">
    <property type="entry name" value="Adenine nucleotide alpha hydrolases-like"/>
    <property type="match status" value="1"/>
</dbReference>
<evidence type="ECO:0000259" key="4">
    <source>
        <dbReference type="Pfam" id="PF00582"/>
    </source>
</evidence>
<dbReference type="InterPro" id="IPR014729">
    <property type="entry name" value="Rossmann-like_a/b/a_fold"/>
</dbReference>
<keyword evidence="2" id="KW-0547">Nucleotide-binding</keyword>
<dbReference type="PRINTS" id="PR01438">
    <property type="entry name" value="UNVRSLSTRESS"/>
</dbReference>
<reference evidence="5 6" key="1">
    <citation type="submission" date="2020-06" db="EMBL/GenBank/DDBJ databases">
        <authorList>
            <person name="Cao W.R."/>
        </authorList>
    </citation>
    <scope>NUCLEOTIDE SEQUENCE [LARGE SCALE GENOMIC DNA]</scope>
    <source>
        <strain evidence="5 6">B1Z28</strain>
    </source>
</reference>